<dbReference type="Gene3D" id="2.60.40.10">
    <property type="entry name" value="Immunoglobulins"/>
    <property type="match status" value="2"/>
</dbReference>
<feature type="domain" description="Fibronectin type-III" evidence="4">
    <location>
        <begin position="252"/>
        <end position="343"/>
    </location>
</feature>
<dbReference type="SMART" id="SM00060">
    <property type="entry name" value="FN3"/>
    <property type="match status" value="1"/>
</dbReference>
<dbReference type="SUPFAM" id="SSF49265">
    <property type="entry name" value="Fibronectin type III"/>
    <property type="match status" value="1"/>
</dbReference>
<dbReference type="InterPro" id="IPR050713">
    <property type="entry name" value="RTP_Phos/Ushers"/>
</dbReference>
<dbReference type="PROSITE" id="PS50835">
    <property type="entry name" value="IG_LIKE"/>
    <property type="match status" value="1"/>
</dbReference>
<dbReference type="Proteomes" id="UP001174909">
    <property type="component" value="Unassembled WGS sequence"/>
</dbReference>
<evidence type="ECO:0000259" key="3">
    <source>
        <dbReference type="PROSITE" id="PS50835"/>
    </source>
</evidence>
<feature type="domain" description="Ig-like" evidence="3">
    <location>
        <begin position="170"/>
        <end position="246"/>
    </location>
</feature>
<comment type="caution">
    <text evidence="5">The sequence shown here is derived from an EMBL/GenBank/DDBJ whole genome shotgun (WGS) entry which is preliminary data.</text>
</comment>
<accession>A0AA35XAY8</accession>
<gene>
    <name evidence="5" type="ORF">GBAR_LOCUS24802</name>
</gene>
<feature type="chain" id="PRO_5041304919" evidence="2">
    <location>
        <begin position="32"/>
        <end position="424"/>
    </location>
</feature>
<organism evidence="5 6">
    <name type="scientific">Geodia barretti</name>
    <name type="common">Barrett's horny sponge</name>
    <dbReference type="NCBI Taxonomy" id="519541"/>
    <lineage>
        <taxon>Eukaryota</taxon>
        <taxon>Metazoa</taxon>
        <taxon>Porifera</taxon>
        <taxon>Demospongiae</taxon>
        <taxon>Heteroscleromorpha</taxon>
        <taxon>Tetractinellida</taxon>
        <taxon>Astrophorina</taxon>
        <taxon>Geodiidae</taxon>
        <taxon>Geodia</taxon>
    </lineage>
</organism>
<keyword evidence="1" id="KW-1133">Transmembrane helix</keyword>
<dbReference type="SUPFAM" id="SSF48726">
    <property type="entry name" value="Immunoglobulin"/>
    <property type="match status" value="1"/>
</dbReference>
<keyword evidence="1" id="KW-0812">Transmembrane</keyword>
<dbReference type="AlphaFoldDB" id="A0AA35XAY8"/>
<evidence type="ECO:0000313" key="6">
    <source>
        <dbReference type="Proteomes" id="UP001174909"/>
    </source>
</evidence>
<evidence type="ECO:0000313" key="5">
    <source>
        <dbReference type="EMBL" id="CAI8044770.1"/>
    </source>
</evidence>
<keyword evidence="2" id="KW-0732">Signal</keyword>
<dbReference type="GO" id="GO:0016020">
    <property type="term" value="C:membrane"/>
    <property type="evidence" value="ECO:0007669"/>
    <property type="project" value="UniProtKB-SubCell"/>
</dbReference>
<dbReference type="CDD" id="cd00096">
    <property type="entry name" value="Ig"/>
    <property type="match status" value="1"/>
</dbReference>
<feature type="transmembrane region" description="Helical" evidence="1">
    <location>
        <begin position="367"/>
        <end position="389"/>
    </location>
</feature>
<evidence type="ECO:0000259" key="4">
    <source>
        <dbReference type="PROSITE" id="PS50853"/>
    </source>
</evidence>
<protein>
    <submittedName>
        <fullName evidence="5">Uncharacterized protein</fullName>
    </submittedName>
</protein>
<dbReference type="PROSITE" id="PS50853">
    <property type="entry name" value="FN3"/>
    <property type="match status" value="1"/>
</dbReference>
<proteinExistence type="predicted"/>
<dbReference type="InterPro" id="IPR036179">
    <property type="entry name" value="Ig-like_dom_sf"/>
</dbReference>
<keyword evidence="1" id="KW-0472">Membrane</keyword>
<name>A0AA35XAY8_GEOBA</name>
<dbReference type="EMBL" id="CASHTH010003422">
    <property type="protein sequence ID" value="CAI8044770.1"/>
    <property type="molecule type" value="Genomic_DNA"/>
</dbReference>
<keyword evidence="6" id="KW-1185">Reference proteome</keyword>
<dbReference type="InterPro" id="IPR013783">
    <property type="entry name" value="Ig-like_fold"/>
</dbReference>
<sequence>MCNTLVIDTTCPMMYYLLMLSLLWPLVEVHSQTFPHLSFMGQTLANHSYVDLGQVGRPDDGGEGVRCITDLTTCCTGSDGSHRGDWYFPDGTRLPFPASGIDTFEVRVSEGVDVRRNSDANSPTGIYRCDIPTGAVHHATNISVRDTVYVGLYTASGGMRTEGDVSIIGGLTIDSDQGTLTCISAGGPATTVTWTRDSTTVTQGTQTVLNDPVTAQYTHTLTVRLGGLYSCIVSNNKPSVVSQTLTVRVAAAPTNLMFEVQSDGTSVLLTWTPPDPLGDTTGYTISYTRGGSSGSETVSGGDTNNYTLTGLIRGEMYDISIVGTSEHISGESVEWETATLVPGLTGGERKEDVPASESSGSEAVAPLGGVLGVVIVTAIAVQAMVIVYFMKKLQRAKKYTATLAARLKELLLSHSRPPATRPTV</sequence>
<feature type="signal peptide" evidence="2">
    <location>
        <begin position="1"/>
        <end position="31"/>
    </location>
</feature>
<dbReference type="PANTHER" id="PTHR46957:SF3">
    <property type="entry name" value="CYTOKINE RECEPTOR"/>
    <property type="match status" value="1"/>
</dbReference>
<evidence type="ECO:0000256" key="2">
    <source>
        <dbReference type="SAM" id="SignalP"/>
    </source>
</evidence>
<reference evidence="5" key="1">
    <citation type="submission" date="2023-03" db="EMBL/GenBank/DDBJ databases">
        <authorList>
            <person name="Steffen K."/>
            <person name="Cardenas P."/>
        </authorList>
    </citation>
    <scope>NUCLEOTIDE SEQUENCE</scope>
</reference>
<dbReference type="Pfam" id="PF13895">
    <property type="entry name" value="Ig_2"/>
    <property type="match status" value="1"/>
</dbReference>
<dbReference type="CDD" id="cd00063">
    <property type="entry name" value="FN3"/>
    <property type="match status" value="1"/>
</dbReference>
<dbReference type="Pfam" id="PF00041">
    <property type="entry name" value="fn3"/>
    <property type="match status" value="1"/>
</dbReference>
<evidence type="ECO:0000256" key="1">
    <source>
        <dbReference type="SAM" id="Phobius"/>
    </source>
</evidence>
<dbReference type="InterPro" id="IPR007110">
    <property type="entry name" value="Ig-like_dom"/>
</dbReference>
<dbReference type="PANTHER" id="PTHR46957">
    <property type="entry name" value="CYTOKINE RECEPTOR"/>
    <property type="match status" value="1"/>
</dbReference>
<dbReference type="InterPro" id="IPR036116">
    <property type="entry name" value="FN3_sf"/>
</dbReference>
<dbReference type="InterPro" id="IPR003961">
    <property type="entry name" value="FN3_dom"/>
</dbReference>